<accession>A0A2L0D5Y5</accession>
<reference evidence="3 4" key="2">
    <citation type="submission" date="2018-02" db="EMBL/GenBank/DDBJ databases">
        <title>Whole genome sequencing analysis of Streptococcus pluranimalium isolated from cattle infected mastitis in China.</title>
        <authorList>
            <person name="Zhang J.-R."/>
            <person name="Hu G.-Z."/>
        </authorList>
    </citation>
    <scope>NUCLEOTIDE SEQUENCE [LARGE SCALE GENOMIC DNA]</scope>
    <source>
        <strain evidence="3 4">TH11417</strain>
    </source>
</reference>
<dbReference type="SUPFAM" id="SSF54593">
    <property type="entry name" value="Glyoxalase/Bleomycin resistance protein/Dihydroxybiphenyl dioxygenase"/>
    <property type="match status" value="2"/>
</dbReference>
<feature type="domain" description="CppA C-terminal" evidence="2">
    <location>
        <begin position="145"/>
        <end position="247"/>
    </location>
</feature>
<reference evidence="3 4" key="1">
    <citation type="submission" date="2017-12" db="EMBL/GenBank/DDBJ databases">
        <authorList>
            <person name="Hurst M.R.H."/>
        </authorList>
    </citation>
    <scope>NUCLEOTIDE SEQUENCE [LARGE SCALE GENOMIC DNA]</scope>
    <source>
        <strain evidence="3 4">TH11417</strain>
    </source>
</reference>
<dbReference type="RefSeq" id="WP_104968540.1">
    <property type="nucleotide sequence ID" value="NZ_CP025536.1"/>
</dbReference>
<dbReference type="EMBL" id="CP025536">
    <property type="protein sequence ID" value="AUW97232.1"/>
    <property type="molecule type" value="Genomic_DNA"/>
</dbReference>
<dbReference type="AlphaFoldDB" id="A0A2L0D5Y5"/>
<name>A0A2L0D5Y5_9STRE</name>
<dbReference type="Proteomes" id="UP000238956">
    <property type="component" value="Chromosome"/>
</dbReference>
<dbReference type="Gene3D" id="3.10.180.10">
    <property type="entry name" value="2,3-Dihydroxybiphenyl 1,2-Dioxygenase, domain 1"/>
    <property type="match status" value="1"/>
</dbReference>
<organism evidence="3 4">
    <name type="scientific">Streptococcus pluranimalium</name>
    <dbReference type="NCBI Taxonomy" id="82348"/>
    <lineage>
        <taxon>Bacteria</taxon>
        <taxon>Bacillati</taxon>
        <taxon>Bacillota</taxon>
        <taxon>Bacilli</taxon>
        <taxon>Lactobacillales</taxon>
        <taxon>Streptococcaceae</taxon>
        <taxon>Streptococcus</taxon>
    </lineage>
</organism>
<evidence type="ECO:0000313" key="4">
    <source>
        <dbReference type="Proteomes" id="UP000238956"/>
    </source>
</evidence>
<dbReference type="OrthoDB" id="2232397at2"/>
<dbReference type="GeneID" id="98394051"/>
<proteinExistence type="predicted"/>
<dbReference type="InterPro" id="IPR029068">
    <property type="entry name" value="Glyas_Bleomycin-R_OHBP_Dase"/>
</dbReference>
<evidence type="ECO:0000313" key="3">
    <source>
        <dbReference type="EMBL" id="AUW97232.1"/>
    </source>
</evidence>
<dbReference type="KEGG" id="splr:C0J00_09040"/>
<evidence type="ECO:0000259" key="2">
    <source>
        <dbReference type="Pfam" id="PF14507"/>
    </source>
</evidence>
<dbReference type="Pfam" id="PF14506">
    <property type="entry name" value="CppA_N"/>
    <property type="match status" value="1"/>
</dbReference>
<evidence type="ECO:0000259" key="1">
    <source>
        <dbReference type="Pfam" id="PF14506"/>
    </source>
</evidence>
<gene>
    <name evidence="3" type="ORF">C0J00_09040</name>
</gene>
<dbReference type="InterPro" id="IPR032703">
    <property type="entry name" value="CppA_C"/>
</dbReference>
<dbReference type="Pfam" id="PF14507">
    <property type="entry name" value="CppA_C"/>
    <property type="match status" value="1"/>
</dbReference>
<keyword evidence="4" id="KW-1185">Reference proteome</keyword>
<dbReference type="InterPro" id="IPR032702">
    <property type="entry name" value="CppA_N"/>
</dbReference>
<protein>
    <submittedName>
        <fullName evidence="3">Peptidase</fullName>
    </submittedName>
</protein>
<sequence length="249" mass="28052">MSLFTGITFKTPVIRVKEKDLNLEFLQKNLGMKLVSEENALAFLSGHASKEIRFTIEESPTYRTRAVEGTKKLNCIVIKAQASEIAQLLARGAEARHLFKGEEGYAFETVSPQGDAILIHAENAIEDLEQVTSVEVDLDPEFKGLSDFHVEEVVLNVPNSSASQAFYQDVFEGNLPFKLTFETAEGPDLTIEPQITWDIEFFEFQVSEEYDLVALYDYLVDKGLSPYIDKKARVVVVSDPSNIEIWFTK</sequence>
<feature type="domain" description="CppA N-terminal" evidence="1">
    <location>
        <begin position="9"/>
        <end position="131"/>
    </location>
</feature>
<dbReference type="Gene3D" id="3.10.180.40">
    <property type="entry name" value="C3-degrading proteinase like domains"/>
    <property type="match status" value="1"/>
</dbReference>